<comment type="caution">
    <text evidence="3">The sequence shown here is derived from an EMBL/GenBank/DDBJ whole genome shotgun (WGS) entry which is preliminary data.</text>
</comment>
<proteinExistence type="predicted"/>
<evidence type="ECO:0000256" key="1">
    <source>
        <dbReference type="SAM" id="MobiDB-lite"/>
    </source>
</evidence>
<feature type="compositionally biased region" description="Basic and acidic residues" evidence="1">
    <location>
        <begin position="23"/>
        <end position="36"/>
    </location>
</feature>
<organism evidence="3 4">
    <name type="scientific">Bacillus salipaludis</name>
    <dbReference type="NCBI Taxonomy" id="2547811"/>
    <lineage>
        <taxon>Bacteria</taxon>
        <taxon>Bacillati</taxon>
        <taxon>Bacillota</taxon>
        <taxon>Bacilli</taxon>
        <taxon>Bacillales</taxon>
        <taxon>Bacillaceae</taxon>
        <taxon>Bacillus</taxon>
    </lineage>
</organism>
<evidence type="ECO:0000313" key="4">
    <source>
        <dbReference type="Proteomes" id="UP000295132"/>
    </source>
</evidence>
<dbReference type="Proteomes" id="UP000295132">
    <property type="component" value="Unassembled WGS sequence"/>
</dbReference>
<dbReference type="EMBL" id="JAVGVR010000001">
    <property type="protein sequence ID" value="MDQ6595139.1"/>
    <property type="molecule type" value="Genomic_DNA"/>
</dbReference>
<feature type="compositionally biased region" description="Basic and acidic residues" evidence="1">
    <location>
        <begin position="1"/>
        <end position="12"/>
    </location>
</feature>
<sequence length="69" mass="8013">MAKNLYDEKSIEEAGLQEGQDAVNHHDREVDEDRMRRTASQYDNEKYQYQKSQNGGGSDSGYNIEQNRD</sequence>
<feature type="compositionally biased region" description="Polar residues" evidence="1">
    <location>
        <begin position="60"/>
        <end position="69"/>
    </location>
</feature>
<dbReference type="AlphaFoldDB" id="A0A4R5VXR0"/>
<evidence type="ECO:0000313" key="5">
    <source>
        <dbReference type="Proteomes" id="UP001178888"/>
    </source>
</evidence>
<dbReference type="EMBL" id="SMYO01000002">
    <property type="protein sequence ID" value="TDK64003.1"/>
    <property type="molecule type" value="Genomic_DNA"/>
</dbReference>
<feature type="region of interest" description="Disordered" evidence="1">
    <location>
        <begin position="1"/>
        <end position="69"/>
    </location>
</feature>
<dbReference type="Proteomes" id="UP001178888">
    <property type="component" value="Unassembled WGS sequence"/>
</dbReference>
<reference evidence="3 4" key="1">
    <citation type="submission" date="2019-03" db="EMBL/GenBank/DDBJ databases">
        <title>Bacillus niacini sp. nov. a Nicotinate-Metabolizing Mesophile Isolated from Soil.</title>
        <authorList>
            <person name="Zhang G."/>
        </authorList>
    </citation>
    <scope>NUCLEOTIDE SEQUENCE [LARGE SCALE GENOMIC DNA]</scope>
    <source>
        <strain evidence="3 4">WN066</strain>
    </source>
</reference>
<accession>A0A4R5VXR0</accession>
<protein>
    <recommendedName>
        <fullName evidence="6">DUF4025 domain-containing protein</fullName>
    </recommendedName>
</protein>
<gene>
    <name evidence="3" type="ORF">E2K98_03815</name>
    <name evidence="2" type="ORF">RCG21_01500</name>
</gene>
<keyword evidence="5" id="KW-1185">Reference proteome</keyword>
<evidence type="ECO:0000313" key="3">
    <source>
        <dbReference type="EMBL" id="TDK64003.1"/>
    </source>
</evidence>
<name>A0A4R5VXR0_9BACI</name>
<dbReference type="RefSeq" id="WP_133332949.1">
    <property type="nucleotide sequence ID" value="NZ_JAVGVR010000001.1"/>
</dbReference>
<evidence type="ECO:0008006" key="6">
    <source>
        <dbReference type="Google" id="ProtNLM"/>
    </source>
</evidence>
<evidence type="ECO:0000313" key="2">
    <source>
        <dbReference type="EMBL" id="MDQ6595139.1"/>
    </source>
</evidence>
<reference evidence="2" key="2">
    <citation type="submission" date="2023-08" db="EMBL/GenBank/DDBJ databases">
        <title>Nitrogen cycling bacteria in agricultural field soils.</title>
        <authorList>
            <person name="Jang J."/>
        </authorList>
    </citation>
    <scope>NUCLEOTIDE SEQUENCE</scope>
    <source>
        <strain evidence="2">PS3-36</strain>
    </source>
</reference>